<dbReference type="InterPro" id="IPR000515">
    <property type="entry name" value="MetI-like"/>
</dbReference>
<feature type="transmembrane region" description="Helical" evidence="8">
    <location>
        <begin position="12"/>
        <end position="38"/>
    </location>
</feature>
<dbReference type="RefSeq" id="WP_208005370.1">
    <property type="nucleotide sequence ID" value="NZ_JAGDFX010000007.1"/>
</dbReference>
<keyword evidence="2 8" id="KW-0813">Transport</keyword>
<reference evidence="10 11" key="1">
    <citation type="submission" date="2021-03" db="EMBL/GenBank/DDBJ databases">
        <title>Oceanisphaera sp. nov., isolated from the intestine.</title>
        <authorList>
            <person name="Zhao L.-H."/>
            <person name="Shi L.-F."/>
        </authorList>
    </citation>
    <scope>NUCLEOTIDE SEQUENCE [LARGE SCALE GENOMIC DNA]</scope>
    <source>
        <strain evidence="10 11">DM8</strain>
    </source>
</reference>
<dbReference type="PANTHER" id="PTHR43357">
    <property type="entry name" value="INNER MEMBRANE ABC TRANSPORTER PERMEASE PROTEIN YDCV"/>
    <property type="match status" value="1"/>
</dbReference>
<dbReference type="CDD" id="cd06261">
    <property type="entry name" value="TM_PBP2"/>
    <property type="match status" value="2"/>
</dbReference>
<evidence type="ECO:0000256" key="3">
    <source>
        <dbReference type="ARBA" id="ARBA00022475"/>
    </source>
</evidence>
<protein>
    <submittedName>
        <fullName evidence="10">Iron ABC transporter permease</fullName>
    </submittedName>
</protein>
<evidence type="ECO:0000256" key="1">
    <source>
        <dbReference type="ARBA" id="ARBA00004429"/>
    </source>
</evidence>
<dbReference type="SUPFAM" id="SSF161098">
    <property type="entry name" value="MetI-like"/>
    <property type="match status" value="2"/>
</dbReference>
<feature type="transmembrane region" description="Helical" evidence="8">
    <location>
        <begin position="430"/>
        <end position="455"/>
    </location>
</feature>
<feature type="transmembrane region" description="Helical" evidence="8">
    <location>
        <begin position="183"/>
        <end position="206"/>
    </location>
</feature>
<name>A0ABS3NGY4_9GAMM</name>
<evidence type="ECO:0000256" key="5">
    <source>
        <dbReference type="ARBA" id="ARBA00022692"/>
    </source>
</evidence>
<gene>
    <name evidence="10" type="ORF">J3U76_07645</name>
</gene>
<keyword evidence="6 8" id="KW-1133">Transmembrane helix</keyword>
<proteinExistence type="inferred from homology"/>
<feature type="transmembrane region" description="Helical" evidence="8">
    <location>
        <begin position="67"/>
        <end position="86"/>
    </location>
</feature>
<evidence type="ECO:0000256" key="4">
    <source>
        <dbReference type="ARBA" id="ARBA00022519"/>
    </source>
</evidence>
<dbReference type="InterPro" id="IPR035906">
    <property type="entry name" value="MetI-like_sf"/>
</dbReference>
<feature type="domain" description="ABC transmembrane type-1" evidence="9">
    <location>
        <begin position="316"/>
        <end position="507"/>
    </location>
</feature>
<feature type="transmembrane region" description="Helical" evidence="8">
    <location>
        <begin position="98"/>
        <end position="117"/>
    </location>
</feature>
<keyword evidence="5 8" id="KW-0812">Transmembrane</keyword>
<feature type="transmembrane region" description="Helical" evidence="8">
    <location>
        <begin position="278"/>
        <end position="300"/>
    </location>
</feature>
<evidence type="ECO:0000313" key="10">
    <source>
        <dbReference type="EMBL" id="MBO1519496.1"/>
    </source>
</evidence>
<dbReference type="Pfam" id="PF00528">
    <property type="entry name" value="BPD_transp_1"/>
    <property type="match status" value="2"/>
</dbReference>
<feature type="transmembrane region" description="Helical" evidence="8">
    <location>
        <begin position="489"/>
        <end position="507"/>
    </location>
</feature>
<comment type="subcellular location">
    <subcellularLocation>
        <location evidence="1">Cell inner membrane</location>
        <topology evidence="1">Multi-pass membrane protein</topology>
    </subcellularLocation>
    <subcellularLocation>
        <location evidence="8">Cell membrane</location>
        <topology evidence="8">Multi-pass membrane protein</topology>
    </subcellularLocation>
</comment>
<evidence type="ECO:0000256" key="6">
    <source>
        <dbReference type="ARBA" id="ARBA00022989"/>
    </source>
</evidence>
<feature type="transmembrane region" description="Helical" evidence="8">
    <location>
        <begin position="226"/>
        <end position="247"/>
    </location>
</feature>
<feature type="transmembrane region" description="Helical" evidence="8">
    <location>
        <begin position="382"/>
        <end position="400"/>
    </location>
</feature>
<evidence type="ECO:0000313" key="11">
    <source>
        <dbReference type="Proteomes" id="UP000664882"/>
    </source>
</evidence>
<dbReference type="EMBL" id="JAGDFX010000007">
    <property type="protein sequence ID" value="MBO1519496.1"/>
    <property type="molecule type" value="Genomic_DNA"/>
</dbReference>
<feature type="transmembrane region" description="Helical" evidence="8">
    <location>
        <begin position="129"/>
        <end position="149"/>
    </location>
</feature>
<evidence type="ECO:0000256" key="8">
    <source>
        <dbReference type="RuleBase" id="RU363032"/>
    </source>
</evidence>
<dbReference type="PROSITE" id="PS50928">
    <property type="entry name" value="ABC_TM1"/>
    <property type="match status" value="2"/>
</dbReference>
<keyword evidence="7 8" id="KW-0472">Membrane</keyword>
<feature type="transmembrane region" description="Helical" evidence="8">
    <location>
        <begin position="320"/>
        <end position="342"/>
    </location>
</feature>
<accession>A0ABS3NGY4</accession>
<keyword evidence="11" id="KW-1185">Reference proteome</keyword>
<sequence>MSHPIAYNKRTQAIPLGLIFPVVLLVLLTSLPLLYIALRAQEAGLDSALSLIFRTRVYDLLLNTLKLVTVVTLLSSVIGVTTAWLIERTDLPKRQLWNALITLPFAVPAFISSYSWVSIFPSLEGFGGAILVLTLCNYPLVHLPVAAALRGMDPALEETSRSLGFNRRHTFFKVILPQLRPSLLGGAILIALHMLGEFGALSFLNYETFTTAIFDQYYVAFDGSSAAMLTLVLLLLCLGLLALELLVRGKAKYAIARKGAPGQLDCIPLGAMQPVAMFGLMLLILLAAGVPLGIISYWLITGTSSALSISEVLNALSTTLTLGAGGAVMAISFALPLVFLTVRYQGKLAMLAERLPYFIHSLPGLVIGLTLVFFAIRYAYPFYQTTLLLLIGYAMLYLPLAQSSIRAALVQVSQQLEEVARSLGKGPLTVFMRITLPLITPGVGAGLALVFLQIMKELTATLLLRPTGVETLATKVWEHTANAEFGASAPYAALLILVSGLPVYLLTMRTFTQNQPRQLNPSLSITKANIDEKANHPECV</sequence>
<feature type="domain" description="ABC transmembrane type-1" evidence="9">
    <location>
        <begin position="61"/>
        <end position="242"/>
    </location>
</feature>
<organism evidence="10 11">
    <name type="scientific">Oceanisphaera pacifica</name>
    <dbReference type="NCBI Taxonomy" id="2818389"/>
    <lineage>
        <taxon>Bacteria</taxon>
        <taxon>Pseudomonadati</taxon>
        <taxon>Pseudomonadota</taxon>
        <taxon>Gammaproteobacteria</taxon>
        <taxon>Aeromonadales</taxon>
        <taxon>Aeromonadaceae</taxon>
        <taxon>Oceanisphaera</taxon>
    </lineage>
</organism>
<feature type="transmembrane region" description="Helical" evidence="8">
    <location>
        <begin position="354"/>
        <end position="376"/>
    </location>
</feature>
<dbReference type="Gene3D" id="1.10.3720.10">
    <property type="entry name" value="MetI-like"/>
    <property type="match status" value="2"/>
</dbReference>
<comment type="caution">
    <text evidence="10">The sequence shown here is derived from an EMBL/GenBank/DDBJ whole genome shotgun (WGS) entry which is preliminary data.</text>
</comment>
<evidence type="ECO:0000256" key="7">
    <source>
        <dbReference type="ARBA" id="ARBA00023136"/>
    </source>
</evidence>
<keyword evidence="4" id="KW-0997">Cell inner membrane</keyword>
<keyword evidence="3" id="KW-1003">Cell membrane</keyword>
<dbReference type="PANTHER" id="PTHR43357:SF3">
    <property type="entry name" value="FE(3+)-TRANSPORT SYSTEM PERMEASE PROTEIN FBPB 2"/>
    <property type="match status" value="1"/>
</dbReference>
<evidence type="ECO:0000256" key="2">
    <source>
        <dbReference type="ARBA" id="ARBA00022448"/>
    </source>
</evidence>
<comment type="similarity">
    <text evidence="8">Belongs to the binding-protein-dependent transport system permease family.</text>
</comment>
<dbReference type="Proteomes" id="UP000664882">
    <property type="component" value="Unassembled WGS sequence"/>
</dbReference>
<evidence type="ECO:0000259" key="9">
    <source>
        <dbReference type="PROSITE" id="PS50928"/>
    </source>
</evidence>